<evidence type="ECO:0000256" key="3">
    <source>
        <dbReference type="ARBA" id="ARBA00022692"/>
    </source>
</evidence>
<evidence type="ECO:0008006" key="11">
    <source>
        <dbReference type="Google" id="ProtNLM"/>
    </source>
</evidence>
<dbReference type="GO" id="GO:0007165">
    <property type="term" value="P:signal transduction"/>
    <property type="evidence" value="ECO:0007669"/>
    <property type="project" value="UniProtKB-KW"/>
</dbReference>
<dbReference type="GO" id="GO:0030424">
    <property type="term" value="C:axon"/>
    <property type="evidence" value="ECO:0007669"/>
    <property type="project" value="TreeGrafter"/>
</dbReference>
<evidence type="ECO:0000313" key="9">
    <source>
        <dbReference type="EMBL" id="KAJ8947247.1"/>
    </source>
</evidence>
<protein>
    <recommendedName>
        <fullName evidence="11">Gustatory receptor</fullName>
    </recommendedName>
</protein>
<keyword evidence="2" id="KW-1003">Cell membrane</keyword>
<sequence length="89" mass="10156">MINVGTIEIMFSCDLAIKEAQNIIVICYKYQQPFLTYSEEKQELINLVNQAINDKPTFTAAGFFEINRKTVFALLGTTIAYFIVLIQIN</sequence>
<dbReference type="GO" id="GO:0050909">
    <property type="term" value="P:sensory perception of taste"/>
    <property type="evidence" value="ECO:0007669"/>
    <property type="project" value="InterPro"/>
</dbReference>
<evidence type="ECO:0000256" key="1">
    <source>
        <dbReference type="ARBA" id="ARBA00004651"/>
    </source>
</evidence>
<dbReference type="GO" id="GO:0008049">
    <property type="term" value="P:male courtship behavior"/>
    <property type="evidence" value="ECO:0007669"/>
    <property type="project" value="TreeGrafter"/>
</dbReference>
<keyword evidence="7" id="KW-0807">Transducer</keyword>
<dbReference type="PANTHER" id="PTHR21143">
    <property type="entry name" value="INVERTEBRATE GUSTATORY RECEPTOR"/>
    <property type="match status" value="1"/>
</dbReference>
<accession>A0AAV8Y716</accession>
<keyword evidence="10" id="KW-1185">Reference proteome</keyword>
<gene>
    <name evidence="9" type="ORF">NQ314_008646</name>
</gene>
<evidence type="ECO:0000256" key="6">
    <source>
        <dbReference type="ARBA" id="ARBA00023170"/>
    </source>
</evidence>
<reference evidence="9" key="1">
    <citation type="journal article" date="2023" name="Insect Mol. Biol.">
        <title>Genome sequencing provides insights into the evolution of gene families encoding plant cell wall-degrading enzymes in longhorned beetles.</title>
        <authorList>
            <person name="Shin N.R."/>
            <person name="Okamura Y."/>
            <person name="Kirsch R."/>
            <person name="Pauchet Y."/>
        </authorList>
    </citation>
    <scope>NUCLEOTIDE SEQUENCE</scope>
    <source>
        <strain evidence="9">RBIC_L_NR</strain>
    </source>
</reference>
<dbReference type="GO" id="GO:0005886">
    <property type="term" value="C:plasma membrane"/>
    <property type="evidence" value="ECO:0007669"/>
    <property type="project" value="UniProtKB-SubCell"/>
</dbReference>
<dbReference type="Proteomes" id="UP001162156">
    <property type="component" value="Unassembled WGS sequence"/>
</dbReference>
<proteinExistence type="predicted"/>
<comment type="subcellular location">
    <subcellularLocation>
        <location evidence="1">Cell membrane</location>
        <topology evidence="1">Multi-pass membrane protein</topology>
    </subcellularLocation>
</comment>
<comment type="caution">
    <text evidence="9">The sequence shown here is derived from an EMBL/GenBank/DDBJ whole genome shotgun (WGS) entry which is preliminary data.</text>
</comment>
<dbReference type="GO" id="GO:0043025">
    <property type="term" value="C:neuronal cell body"/>
    <property type="evidence" value="ECO:0007669"/>
    <property type="project" value="TreeGrafter"/>
</dbReference>
<dbReference type="Pfam" id="PF08395">
    <property type="entry name" value="7tm_7"/>
    <property type="match status" value="1"/>
</dbReference>
<dbReference type="EMBL" id="JANEYF010002389">
    <property type="protein sequence ID" value="KAJ8947247.1"/>
    <property type="molecule type" value="Genomic_DNA"/>
</dbReference>
<keyword evidence="6" id="KW-0675">Receptor</keyword>
<evidence type="ECO:0000313" key="10">
    <source>
        <dbReference type="Proteomes" id="UP001162156"/>
    </source>
</evidence>
<dbReference type="GO" id="GO:0007635">
    <property type="term" value="P:chemosensory behavior"/>
    <property type="evidence" value="ECO:0007669"/>
    <property type="project" value="TreeGrafter"/>
</dbReference>
<evidence type="ECO:0000256" key="7">
    <source>
        <dbReference type="ARBA" id="ARBA00023224"/>
    </source>
</evidence>
<dbReference type="InterPro" id="IPR013604">
    <property type="entry name" value="7TM_chemorcpt"/>
</dbReference>
<keyword evidence="3 8" id="KW-0812">Transmembrane</keyword>
<evidence type="ECO:0000256" key="5">
    <source>
        <dbReference type="ARBA" id="ARBA00023136"/>
    </source>
</evidence>
<dbReference type="PANTHER" id="PTHR21143:SF104">
    <property type="entry name" value="GUSTATORY RECEPTOR 8A-RELATED"/>
    <property type="match status" value="1"/>
</dbReference>
<evidence type="ECO:0000256" key="4">
    <source>
        <dbReference type="ARBA" id="ARBA00022989"/>
    </source>
</evidence>
<feature type="transmembrane region" description="Helical" evidence="8">
    <location>
        <begin position="71"/>
        <end position="88"/>
    </location>
</feature>
<organism evidence="9 10">
    <name type="scientific">Rhamnusium bicolor</name>
    <dbReference type="NCBI Taxonomy" id="1586634"/>
    <lineage>
        <taxon>Eukaryota</taxon>
        <taxon>Metazoa</taxon>
        <taxon>Ecdysozoa</taxon>
        <taxon>Arthropoda</taxon>
        <taxon>Hexapoda</taxon>
        <taxon>Insecta</taxon>
        <taxon>Pterygota</taxon>
        <taxon>Neoptera</taxon>
        <taxon>Endopterygota</taxon>
        <taxon>Coleoptera</taxon>
        <taxon>Polyphaga</taxon>
        <taxon>Cucujiformia</taxon>
        <taxon>Chrysomeloidea</taxon>
        <taxon>Cerambycidae</taxon>
        <taxon>Lepturinae</taxon>
        <taxon>Rhagiini</taxon>
        <taxon>Rhamnusium</taxon>
    </lineage>
</organism>
<name>A0AAV8Y716_9CUCU</name>
<evidence type="ECO:0000256" key="2">
    <source>
        <dbReference type="ARBA" id="ARBA00022475"/>
    </source>
</evidence>
<dbReference type="AlphaFoldDB" id="A0AAV8Y716"/>
<keyword evidence="4 8" id="KW-1133">Transmembrane helix</keyword>
<dbReference type="GO" id="GO:0030425">
    <property type="term" value="C:dendrite"/>
    <property type="evidence" value="ECO:0007669"/>
    <property type="project" value="TreeGrafter"/>
</dbReference>
<evidence type="ECO:0000256" key="8">
    <source>
        <dbReference type="SAM" id="Phobius"/>
    </source>
</evidence>
<keyword evidence="5 8" id="KW-0472">Membrane</keyword>